<organism evidence="2 3">
    <name type="scientific">Rotaria sordida</name>
    <dbReference type="NCBI Taxonomy" id="392033"/>
    <lineage>
        <taxon>Eukaryota</taxon>
        <taxon>Metazoa</taxon>
        <taxon>Spiralia</taxon>
        <taxon>Gnathifera</taxon>
        <taxon>Rotifera</taxon>
        <taxon>Eurotatoria</taxon>
        <taxon>Bdelloidea</taxon>
        <taxon>Philodinida</taxon>
        <taxon>Philodinidae</taxon>
        <taxon>Rotaria</taxon>
    </lineage>
</organism>
<comment type="caution">
    <text evidence="2">The sequence shown here is derived from an EMBL/GenBank/DDBJ whole genome shotgun (WGS) entry which is preliminary data.</text>
</comment>
<proteinExistence type="predicted"/>
<feature type="compositionally biased region" description="Polar residues" evidence="1">
    <location>
        <begin position="59"/>
        <end position="74"/>
    </location>
</feature>
<feature type="non-terminal residue" evidence="2">
    <location>
        <position position="1"/>
    </location>
</feature>
<evidence type="ECO:0000313" key="3">
    <source>
        <dbReference type="Proteomes" id="UP000663854"/>
    </source>
</evidence>
<gene>
    <name evidence="2" type="ORF">PYM288_LOCUS41982</name>
</gene>
<accession>A0A815XV01</accession>
<reference evidence="2" key="1">
    <citation type="submission" date="2021-02" db="EMBL/GenBank/DDBJ databases">
        <authorList>
            <person name="Nowell W R."/>
        </authorList>
    </citation>
    <scope>NUCLEOTIDE SEQUENCE</scope>
</reference>
<dbReference type="Proteomes" id="UP000663854">
    <property type="component" value="Unassembled WGS sequence"/>
</dbReference>
<protein>
    <submittedName>
        <fullName evidence="2">Uncharacterized protein</fullName>
    </submittedName>
</protein>
<sequence>MASSKSRSSDENQELNSMRTSTASARRLSFQETVRRTQRLMRVLRTMNTLNEHRRPTYLGSNINESTSYQRRGA</sequence>
<feature type="compositionally biased region" description="Polar residues" evidence="1">
    <location>
        <begin position="14"/>
        <end position="24"/>
    </location>
</feature>
<evidence type="ECO:0000256" key="1">
    <source>
        <dbReference type="SAM" id="MobiDB-lite"/>
    </source>
</evidence>
<feature type="region of interest" description="Disordered" evidence="1">
    <location>
        <begin position="1"/>
        <end position="33"/>
    </location>
</feature>
<feature type="region of interest" description="Disordered" evidence="1">
    <location>
        <begin position="52"/>
        <end position="74"/>
    </location>
</feature>
<dbReference type="AlphaFoldDB" id="A0A815XV01"/>
<name>A0A815XV01_9BILA</name>
<evidence type="ECO:0000313" key="2">
    <source>
        <dbReference type="EMBL" id="CAF1562137.1"/>
    </source>
</evidence>
<dbReference type="EMBL" id="CAJNOH010015247">
    <property type="protein sequence ID" value="CAF1562137.1"/>
    <property type="molecule type" value="Genomic_DNA"/>
</dbReference>